<evidence type="ECO:0000313" key="2">
    <source>
        <dbReference type="WBParaSite" id="RSKR_0000484800.1"/>
    </source>
</evidence>
<protein>
    <submittedName>
        <fullName evidence="2">Cyclic nucleotide-binding domain-containing protein</fullName>
    </submittedName>
</protein>
<reference evidence="2" key="1">
    <citation type="submission" date="2016-11" db="UniProtKB">
        <authorList>
            <consortium name="WormBaseParasite"/>
        </authorList>
    </citation>
    <scope>IDENTIFICATION</scope>
    <source>
        <strain evidence="2">KR3021</strain>
    </source>
</reference>
<proteinExistence type="predicted"/>
<sequence length="811" mass="93105">MADEGESSKNIHKNDRKGALQSEKNVRLSISKSIPSEPFIMSEEAKKNIFTNLRGKTMIPRLDSFNSISMSDVSDISEDRELDEETLMGDHSEMNEELRKEVGADINGLKEEETDVEEDILTDNDEKDFNESEEGKEVGNENDMKEDDRDSNNSNEDIDKAPVYSSSSDSEDENKNLSVPDLTTHRLSFIMQEKLHLFVKNVRKRTTEVREEVIKELSSDEEDLKSVAGVEEQASLADLLGFTEPELKSKGFASMIFKDSIDSQSRLYLCWLILLVTAFLYNCFVIPMRSSYPFQTPSNIIYWKFADYICDFIYAVDMFYIKPRLSFMEEGLTITKFRRTANNYIHSWTFVFDLLSLFPTDIGFLFMEQPFSMLRINRAFKYPSYSALFIILDNTVSSPYAVRIIKTFSYMIYIIHCNSCVYYTISAYQGFGQLAYRMKGKFYLNRWVYNNQENAYIRCFYFTAAVATSTGNNPAPTNVIEYIYMTGSWMMGVFVFALLLGQIRDIVSNANKNKESYRVNMDLALVICKNMNLKPETQAKVKAWFRYTWEQQKTLDERKLVDKLPLKLQADLALSVHYNTLMKVALFQNCERALLRELVLKLKAVIFLPGDLVCKKGDVGKEMYIINNGFLEVIGGENNEIVFATMAVGTVFGEISLMAIGGNNRRTATIRSKGYSTLFVLSKEDLNEAIKDYPEAQRLLKKKAKQMLKKDQKAKVKNTEEVEKKRMEEKCKVTTEIKTPKMFTTIANAVRPGSAISKRMAEVLETDKVEKKNRHWSTLQSDSELSDIEMPLPTNYDDLQNVNSKLIVNNT</sequence>
<dbReference type="WBParaSite" id="RSKR_0000484800.1">
    <property type="protein sequence ID" value="RSKR_0000484800.1"/>
    <property type="gene ID" value="RSKR_0000484800"/>
</dbReference>
<accession>A0AC35TWZ5</accession>
<organism evidence="1 2">
    <name type="scientific">Rhabditophanes sp. KR3021</name>
    <dbReference type="NCBI Taxonomy" id="114890"/>
    <lineage>
        <taxon>Eukaryota</taxon>
        <taxon>Metazoa</taxon>
        <taxon>Ecdysozoa</taxon>
        <taxon>Nematoda</taxon>
        <taxon>Chromadorea</taxon>
        <taxon>Rhabditida</taxon>
        <taxon>Tylenchina</taxon>
        <taxon>Panagrolaimomorpha</taxon>
        <taxon>Strongyloidoidea</taxon>
        <taxon>Alloionematidae</taxon>
        <taxon>Rhabditophanes</taxon>
    </lineage>
</organism>
<dbReference type="Proteomes" id="UP000095286">
    <property type="component" value="Unplaced"/>
</dbReference>
<evidence type="ECO:0000313" key="1">
    <source>
        <dbReference type="Proteomes" id="UP000095286"/>
    </source>
</evidence>
<name>A0AC35TWZ5_9BILA</name>